<sequence>MASILPCFFAGSWNNDFAFVPAVAAEDKINFSNRGECVMFRSLWIAGAVALAPLFAADSVEAQYVTTAVAPPTAVGYVPVRTGLFGLRTTMKPVLVPGAVTTYVNSPVVTTNYLPTTTYYTPEVQTTYYAPEVTTSYYAPEATTTYYAPAAAPAPVTTSYYTPAPTAAPVVNAAPPVNTTYYRKTYWYSTPAPVPRSVGMPIIGY</sequence>
<dbReference type="Proteomes" id="UP000237819">
    <property type="component" value="Unassembled WGS sequence"/>
</dbReference>
<proteinExistence type="predicted"/>
<gene>
    <name evidence="1" type="ORF">C5Y93_09945</name>
</gene>
<protein>
    <submittedName>
        <fullName evidence="1">Uncharacterized protein</fullName>
    </submittedName>
</protein>
<evidence type="ECO:0000313" key="1">
    <source>
        <dbReference type="EMBL" id="PQO46296.1"/>
    </source>
</evidence>
<dbReference type="AlphaFoldDB" id="A0A2S8GPC6"/>
<organism evidence="1 2">
    <name type="scientific">Blastopirellula marina</name>
    <dbReference type="NCBI Taxonomy" id="124"/>
    <lineage>
        <taxon>Bacteria</taxon>
        <taxon>Pseudomonadati</taxon>
        <taxon>Planctomycetota</taxon>
        <taxon>Planctomycetia</taxon>
        <taxon>Pirellulales</taxon>
        <taxon>Pirellulaceae</taxon>
        <taxon>Blastopirellula</taxon>
    </lineage>
</organism>
<evidence type="ECO:0000313" key="2">
    <source>
        <dbReference type="Proteomes" id="UP000237819"/>
    </source>
</evidence>
<dbReference type="EMBL" id="PUHZ01000010">
    <property type="protein sequence ID" value="PQO46296.1"/>
    <property type="molecule type" value="Genomic_DNA"/>
</dbReference>
<name>A0A2S8GPC6_9BACT</name>
<accession>A0A2S8GPC6</accession>
<comment type="caution">
    <text evidence="1">The sequence shown here is derived from an EMBL/GenBank/DDBJ whole genome shotgun (WGS) entry which is preliminary data.</text>
</comment>
<reference evidence="1 2" key="1">
    <citation type="submission" date="2018-02" db="EMBL/GenBank/DDBJ databases">
        <title>Comparative genomes isolates from brazilian mangrove.</title>
        <authorList>
            <person name="Araujo J.E."/>
            <person name="Taketani R.G."/>
            <person name="Silva M.C.P."/>
            <person name="Loureco M.V."/>
            <person name="Andreote F.D."/>
        </authorList>
    </citation>
    <scope>NUCLEOTIDE SEQUENCE [LARGE SCALE GENOMIC DNA]</scope>
    <source>
        <strain evidence="1 2">Nap-Phe MGV</strain>
    </source>
</reference>